<evidence type="ECO:0000256" key="1">
    <source>
        <dbReference type="ARBA" id="ARBA00004026"/>
    </source>
</evidence>
<dbReference type="GO" id="GO:0009507">
    <property type="term" value="C:chloroplast"/>
    <property type="evidence" value="ECO:0007669"/>
    <property type="project" value="UniProtKB-SubCell"/>
</dbReference>
<evidence type="ECO:0000256" key="4">
    <source>
        <dbReference type="ARBA" id="ARBA00022679"/>
    </source>
</evidence>
<dbReference type="InterPro" id="IPR042107">
    <property type="entry name" value="DNA-dir_RNA_pol_bsu_ext_1_sf"/>
</dbReference>
<dbReference type="Pfam" id="PF04561">
    <property type="entry name" value="RNA_pol_Rpb2_2"/>
    <property type="match status" value="1"/>
</dbReference>
<evidence type="ECO:0000259" key="15">
    <source>
        <dbReference type="Pfam" id="PF04565"/>
    </source>
</evidence>
<dbReference type="InterPro" id="IPR014724">
    <property type="entry name" value="RNA_pol_RPB2_OB-fold"/>
</dbReference>
<feature type="domain" description="RNA polymerase beta subunit protrusion" evidence="14">
    <location>
        <begin position="17"/>
        <end position="344"/>
    </location>
</feature>
<dbReference type="GO" id="GO:0032549">
    <property type="term" value="F:ribonucleoside binding"/>
    <property type="evidence" value="ECO:0007669"/>
    <property type="project" value="InterPro"/>
</dbReference>
<feature type="domain" description="RNA polymerase Rpb2" evidence="12">
    <location>
        <begin position="985"/>
        <end position="1060"/>
    </location>
</feature>
<dbReference type="EC" id="2.7.7.6" evidence="8"/>
<accession>A0A8E5JTM6</accession>
<dbReference type="CDD" id="cd00653">
    <property type="entry name" value="RNA_pol_B_RPB2"/>
    <property type="match status" value="1"/>
</dbReference>
<dbReference type="InterPro" id="IPR015712">
    <property type="entry name" value="DNA-dir_RNA_pol_su2"/>
</dbReference>
<dbReference type="AlphaFoldDB" id="A0A8E5JTM6"/>
<evidence type="ECO:0000256" key="8">
    <source>
        <dbReference type="HAMAP-Rule" id="MF_01321"/>
    </source>
</evidence>
<dbReference type="PROSITE" id="PS01166">
    <property type="entry name" value="RNA_POL_BETA"/>
    <property type="match status" value="1"/>
</dbReference>
<gene>
    <name evidence="8 16" type="primary">rpoB</name>
</gene>
<dbReference type="Gene3D" id="3.90.1110.10">
    <property type="entry name" value="RNA polymerase Rpb2, domain 2"/>
    <property type="match status" value="1"/>
</dbReference>
<evidence type="ECO:0000313" key="16">
    <source>
        <dbReference type="EMBL" id="QVD39661.1"/>
    </source>
</evidence>
<evidence type="ECO:0000256" key="10">
    <source>
        <dbReference type="RuleBase" id="RU363031"/>
    </source>
</evidence>
<dbReference type="GO" id="GO:0003899">
    <property type="term" value="F:DNA-directed RNA polymerase activity"/>
    <property type="evidence" value="ECO:0007669"/>
    <property type="project" value="UniProtKB-UniRule"/>
</dbReference>
<protein>
    <recommendedName>
        <fullName evidence="8">DNA-directed RNA polymerase subunit beta</fullName>
        <ecNumber evidence="8">2.7.7.6</ecNumber>
    </recommendedName>
    <alternativeName>
        <fullName evidence="8">PEP</fullName>
    </alternativeName>
    <alternativeName>
        <fullName evidence="8">Plastid-encoded RNA polymerase subunit beta</fullName>
        <shortName evidence="8">RNA polymerase subunit beta</shortName>
    </alternativeName>
</protein>
<dbReference type="InterPro" id="IPR007644">
    <property type="entry name" value="RNA_pol_bsu_protrusion"/>
</dbReference>
<keyword evidence="5 8" id="KW-0548">Nucleotidyltransferase</keyword>
<dbReference type="InterPro" id="IPR007645">
    <property type="entry name" value="RNA_pol_Rpb2_3"/>
</dbReference>
<dbReference type="NCBIfam" id="NF001616">
    <property type="entry name" value="PRK00405.1"/>
    <property type="match status" value="1"/>
</dbReference>
<evidence type="ECO:0000259" key="13">
    <source>
        <dbReference type="Pfam" id="PF04561"/>
    </source>
</evidence>
<dbReference type="Gene3D" id="2.30.150.10">
    <property type="entry name" value="DNA-directed RNA polymerase, beta subunit, external 1 domain"/>
    <property type="match status" value="1"/>
</dbReference>
<dbReference type="Pfam" id="PF04563">
    <property type="entry name" value="RNA_pol_Rpb2_1"/>
    <property type="match status" value="1"/>
</dbReference>
<dbReference type="Gene3D" id="3.90.1100.10">
    <property type="match status" value="1"/>
</dbReference>
<evidence type="ECO:0000256" key="3">
    <source>
        <dbReference type="ARBA" id="ARBA00022478"/>
    </source>
</evidence>
<dbReference type="Pfam" id="PF04565">
    <property type="entry name" value="RNA_pol_Rpb2_3"/>
    <property type="match status" value="1"/>
</dbReference>
<feature type="domain" description="RNA polymerase Rpb2" evidence="13">
    <location>
        <begin position="128"/>
        <end position="315"/>
    </location>
</feature>
<dbReference type="PANTHER" id="PTHR20856">
    <property type="entry name" value="DNA-DIRECTED RNA POLYMERASE I SUBUNIT 2"/>
    <property type="match status" value="1"/>
</dbReference>
<dbReference type="InterPro" id="IPR007120">
    <property type="entry name" value="DNA-dir_RNAP_su2_dom"/>
</dbReference>
<evidence type="ECO:0000256" key="6">
    <source>
        <dbReference type="ARBA" id="ARBA00023163"/>
    </source>
</evidence>
<comment type="subcellular location">
    <subcellularLocation>
        <location evidence="8">Plastid</location>
        <location evidence="8">Chloroplast</location>
    </subcellularLocation>
</comment>
<feature type="domain" description="DNA-directed RNA polymerase subunit 2 hybrid-binding" evidence="11">
    <location>
        <begin position="580"/>
        <end position="983"/>
    </location>
</feature>
<dbReference type="Gene3D" id="2.40.270.10">
    <property type="entry name" value="DNA-directed RNA polymerase, subunit 2, domain 6"/>
    <property type="match status" value="1"/>
</dbReference>
<comment type="similarity">
    <text evidence="2 8 9">Belongs to the RNA polymerase beta chain family.</text>
</comment>
<dbReference type="Pfam" id="PF00562">
    <property type="entry name" value="RNA_pol_Rpb2_6"/>
    <property type="match status" value="1"/>
</dbReference>
<dbReference type="InterPro" id="IPR007121">
    <property type="entry name" value="RNA_pol_bsu_CS"/>
</dbReference>
<dbReference type="InterPro" id="IPR037033">
    <property type="entry name" value="DNA-dir_RNAP_su2_hyb_sf"/>
</dbReference>
<dbReference type="GO" id="GO:0000428">
    <property type="term" value="C:DNA-directed RNA polymerase complex"/>
    <property type="evidence" value="ECO:0007669"/>
    <property type="project" value="UniProtKB-KW"/>
</dbReference>
<name>A0A8E5JTM6_PARPY</name>
<dbReference type="InterPro" id="IPR010243">
    <property type="entry name" value="RNA_pol_bsu_bac"/>
</dbReference>
<keyword evidence="6 8" id="KW-0804">Transcription</keyword>
<dbReference type="EMBL" id="MW727455">
    <property type="protein sequence ID" value="QVD39661.1"/>
    <property type="molecule type" value="Genomic_DNA"/>
</dbReference>
<dbReference type="SUPFAM" id="SSF64484">
    <property type="entry name" value="beta and beta-prime subunits of DNA dependent RNA-polymerase"/>
    <property type="match status" value="1"/>
</dbReference>
<comment type="subunit">
    <text evidence="8 10">In plastids the minimal PEP RNA polymerase catalytic core is composed of four subunits: alpha, beta, beta', and beta''. When a (nuclear-encoded) sigma factor is associated with the core the holoenzyme is formed, which can initiate transcription.</text>
</comment>
<comment type="function">
    <text evidence="1 8 10">DNA-dependent RNA polymerase catalyzes the transcription of DNA into RNA using the four ribonucleoside triphosphates as substrates.</text>
</comment>
<dbReference type="Pfam" id="PF04560">
    <property type="entry name" value="RNA_pol_Rpb2_7"/>
    <property type="match status" value="1"/>
</dbReference>
<evidence type="ECO:0000256" key="5">
    <source>
        <dbReference type="ARBA" id="ARBA00022695"/>
    </source>
</evidence>
<evidence type="ECO:0000259" key="12">
    <source>
        <dbReference type="Pfam" id="PF04560"/>
    </source>
</evidence>
<dbReference type="InterPro" id="IPR037034">
    <property type="entry name" value="RNA_pol_Rpb2_2_sf"/>
</dbReference>
<dbReference type="GO" id="GO:0006351">
    <property type="term" value="P:DNA-templated transcription"/>
    <property type="evidence" value="ECO:0007669"/>
    <property type="project" value="UniProtKB-UniRule"/>
</dbReference>
<dbReference type="HAMAP" id="MF_01321">
    <property type="entry name" value="RNApol_bact_RpoB"/>
    <property type="match status" value="1"/>
</dbReference>
<dbReference type="GO" id="GO:0003677">
    <property type="term" value="F:DNA binding"/>
    <property type="evidence" value="ECO:0007669"/>
    <property type="project" value="UniProtKB-UniRule"/>
</dbReference>
<dbReference type="Gene3D" id="2.40.50.150">
    <property type="match status" value="1"/>
</dbReference>
<keyword evidence="4 8" id="KW-0808">Transferase</keyword>
<dbReference type="InterPro" id="IPR007642">
    <property type="entry name" value="RNA_pol_Rpb2_2"/>
</dbReference>
<sequence>MLRNRNEGMSTIPGFSQIQFEGFCRFINQGLTEELDKFPKIEDTDQEIEFKLFVERYQLVEPLIKERDAVSESLTYSSELYVPAGLIWKSGRDMQEQTVFIGNIPLMNSLGTFIVNGIYRIVINQILQSPGIYYRSELDHKEISVYTSTIISDWGGRLELEIDGKERIWARVSRKQKISILVLSSAMGSNLREILDNVCYPEVFLSFPNDNEKNTIGSKENAILEFYQQFACVDGDPVFSESLCKELQNKFFQQRCELGKIGRRNMNRRLNLDIPQNNTFLLPRDVLAATDHLIGMKFGMGTLDDMNHLKNKRIRSVADLLQDQFGLALVRLENAVQRTICGAIRHKLIPTPENLVTSTSLTTTFESFFGLHPLSQVFDRTNPLTQTVHGRKLSYLGPGGLTGRTASFRIRDIHPSHYGRICPIDTSEGINVGLIGSLAIHVRIGHWGSIDSLFYEISDKSKETQMIYLSPSRDEYYMIAAGNSLALNRGIQEEQVVPARYRQEFLSIAWEQIHLRSIFPFQYFSIGASLIPFIEHNDANRALMSSNMQRQAVPLSRSEKCIVGTGLERQTALDSGLSVIAEHEGKIIYTDTHKIVFSSNGDTINIPLVMYQCSNKNTCMHQKPKVQRGKYIKKGQILADGAATVSGELALGKNVLVAHMPWEGYNSEDAVLISERLVYEDIYTSFHIRKYEIKTHVTSQGPERITKEIPHLEAHLLRNLDRNGIVMLGSWIEAGDILVGKLTPQTANESSYAPEDRLLRAILGIQVSTAKETSLKLPISVGGRGRVIDVRWIQKKQKGDSSDNSEIIRVYISQKREIKVGDKVAGRHGNKGIISKILPRQDMPYLQDGTTVDMVFNPLGVPSRMNVGQIFECSLGLAGDLLKRHYRIAPFDERYEQDSSRKLVFPELYEASKQTKNPWVFEPEYPGKSRIFDGRTGDPFEQPVLIGKSYILKLIHQVDDKIHGRSSGHYTLVTQQPLRGRAKQGGQRVGEMEVWALEGFGVAHILQEMLTYKSDHIRTRQEVLGATIIGGTLPNPEDAPESFRLLVRELRSLALELNHFLVSEKNFQINRKEA</sequence>
<evidence type="ECO:0000256" key="2">
    <source>
        <dbReference type="ARBA" id="ARBA00006835"/>
    </source>
</evidence>
<keyword evidence="16" id="KW-0934">Plastid</keyword>
<dbReference type="Gene3D" id="2.40.50.100">
    <property type="match status" value="1"/>
</dbReference>
<dbReference type="Gene3D" id="3.90.1800.10">
    <property type="entry name" value="RNA polymerase alpha subunit dimerisation domain"/>
    <property type="match status" value="1"/>
</dbReference>
<evidence type="ECO:0000259" key="11">
    <source>
        <dbReference type="Pfam" id="PF00562"/>
    </source>
</evidence>
<evidence type="ECO:0000256" key="7">
    <source>
        <dbReference type="ARBA" id="ARBA00048552"/>
    </source>
</evidence>
<comment type="catalytic activity">
    <reaction evidence="7 8 10">
        <text>RNA(n) + a ribonucleoside 5'-triphosphate = RNA(n+1) + diphosphate</text>
        <dbReference type="Rhea" id="RHEA:21248"/>
        <dbReference type="Rhea" id="RHEA-COMP:14527"/>
        <dbReference type="Rhea" id="RHEA-COMP:17342"/>
        <dbReference type="ChEBI" id="CHEBI:33019"/>
        <dbReference type="ChEBI" id="CHEBI:61557"/>
        <dbReference type="ChEBI" id="CHEBI:140395"/>
        <dbReference type="EC" id="2.7.7.6"/>
    </reaction>
</comment>
<feature type="domain" description="RNA polymerase Rpb2" evidence="15">
    <location>
        <begin position="376"/>
        <end position="444"/>
    </location>
</feature>
<geneLocation type="chloroplast" evidence="16"/>
<reference evidence="16" key="1">
    <citation type="submission" date="2021-03" db="EMBL/GenBank/DDBJ databases">
        <title>The complete chloroplast genome sequence of Paris polyphylla var. alba H. Li &amp; R. J. and its phylogenetic analysis.</title>
        <authorList>
            <person name="Duan B."/>
        </authorList>
    </citation>
    <scope>NUCLEOTIDE SEQUENCE</scope>
</reference>
<proteinExistence type="inferred from homology"/>
<keyword evidence="16" id="KW-0150">Chloroplast</keyword>
<organism evidence="16">
    <name type="scientific">Paris polyphylla var. alba</name>
    <dbReference type="NCBI Taxonomy" id="393027"/>
    <lineage>
        <taxon>Eukaryota</taxon>
        <taxon>Viridiplantae</taxon>
        <taxon>Streptophyta</taxon>
        <taxon>Embryophyta</taxon>
        <taxon>Tracheophyta</taxon>
        <taxon>Spermatophyta</taxon>
        <taxon>Magnoliopsida</taxon>
        <taxon>Liliopsida</taxon>
        <taxon>Liliales</taxon>
        <taxon>Melanthiaceae</taxon>
        <taxon>Paris</taxon>
    </lineage>
</organism>
<evidence type="ECO:0000259" key="14">
    <source>
        <dbReference type="Pfam" id="PF04563"/>
    </source>
</evidence>
<keyword evidence="3 8" id="KW-0240">DNA-directed RNA polymerase</keyword>
<evidence type="ECO:0000256" key="9">
    <source>
        <dbReference type="RuleBase" id="RU000434"/>
    </source>
</evidence>
<dbReference type="InterPro" id="IPR007641">
    <property type="entry name" value="RNA_pol_Rpb2_7"/>
</dbReference>